<dbReference type="InterPro" id="IPR011051">
    <property type="entry name" value="RmlC_Cupin_sf"/>
</dbReference>
<evidence type="ECO:0000256" key="2">
    <source>
        <dbReference type="ARBA" id="ARBA00006622"/>
    </source>
</evidence>
<evidence type="ECO:0000313" key="9">
    <source>
        <dbReference type="EnsemblPlants" id="Ma06_p03840.1"/>
    </source>
</evidence>
<dbReference type="Gene3D" id="2.60.120.10">
    <property type="entry name" value="Jelly Rolls"/>
    <property type="match status" value="1"/>
</dbReference>
<dbReference type="Proteomes" id="UP000012960">
    <property type="component" value="Unplaced"/>
</dbReference>
<sequence>MEVAVRSKVQRLYDACASVFRTGEDEPLTFEQIRWLQSLLDGVGPADVGIDGYGDEGPRVDERSPTSRRGLVLAHALEQITYIHIHECKDFSMGVFCFPAGATMPLHDHPGMVVLTKVLYGSVSWNAYDWVSNPRKNGLAKVVAEERILQASTRTSVLFPRSGGNIHSFTALTPCAILDVLTPPYSDELGRPSTYYIDIPIPWLPGFCILEEAELPDDLVVAGAPYLGPELIVVDEEEEDDDDDMY</sequence>
<protein>
    <recommendedName>
        <fullName evidence="3">cysteine dioxygenase</fullName>
        <ecNumber evidence="3">1.13.11.20</ecNumber>
    </recommendedName>
</protein>
<keyword evidence="5" id="KW-0560">Oxidoreductase</keyword>
<dbReference type="EnsemblPlants" id="Ma06_t03840.1">
    <property type="protein sequence ID" value="Ma06_p03840.1"/>
    <property type="gene ID" value="Ma06_g03840"/>
</dbReference>
<reference evidence="8" key="1">
    <citation type="submission" date="2021-03" db="EMBL/GenBank/DDBJ databases">
        <authorList>
            <consortium name="Genoscope - CEA"/>
            <person name="William W."/>
        </authorList>
    </citation>
    <scope>NUCLEOTIDE SEQUENCE</scope>
    <source>
        <strain evidence="8">Doubled-haploid Pahang</strain>
    </source>
</reference>
<dbReference type="Pfam" id="PF07847">
    <property type="entry name" value="PCO_ADO"/>
    <property type="match status" value="1"/>
</dbReference>
<evidence type="ECO:0000256" key="1">
    <source>
        <dbReference type="ARBA" id="ARBA00001954"/>
    </source>
</evidence>
<dbReference type="OrthoDB" id="271433at2759"/>
<dbReference type="GO" id="GO:0017172">
    <property type="term" value="F:cysteine dioxygenase activity"/>
    <property type="evidence" value="ECO:0007669"/>
    <property type="project" value="UniProtKB-EC"/>
</dbReference>
<evidence type="ECO:0000256" key="5">
    <source>
        <dbReference type="ARBA" id="ARBA00023002"/>
    </source>
</evidence>
<reference evidence="9" key="2">
    <citation type="submission" date="2021-05" db="UniProtKB">
        <authorList>
            <consortium name="EnsemblPlants"/>
        </authorList>
    </citation>
    <scope>IDENTIFICATION</scope>
    <source>
        <strain evidence="9">subsp. malaccensis</strain>
    </source>
</reference>
<dbReference type="InterPro" id="IPR012864">
    <property type="entry name" value="PCO/ADO"/>
</dbReference>
<dbReference type="CDD" id="cd20289">
    <property type="entry name" value="cupin_ADO"/>
    <property type="match status" value="1"/>
</dbReference>
<keyword evidence="6" id="KW-0408">Iron</keyword>
<evidence type="ECO:0000313" key="8">
    <source>
        <dbReference type="EMBL" id="CAG1845210.1"/>
    </source>
</evidence>
<gene>
    <name evidence="8" type="ORF">GSMUA_150050.1</name>
</gene>
<proteinExistence type="inferred from homology"/>
<name>A0A804JCC6_MUSAM</name>
<dbReference type="OMA" id="MKAPHEP"/>
<comment type="catalytic activity">
    <reaction evidence="7">
        <text>L-cysteine + O2 = 3-sulfino-L-alanine + H(+)</text>
        <dbReference type="Rhea" id="RHEA:20441"/>
        <dbReference type="ChEBI" id="CHEBI:15378"/>
        <dbReference type="ChEBI" id="CHEBI:15379"/>
        <dbReference type="ChEBI" id="CHEBI:35235"/>
        <dbReference type="ChEBI" id="CHEBI:61085"/>
        <dbReference type="EC" id="1.13.11.20"/>
    </reaction>
    <physiologicalReaction direction="left-to-right" evidence="7">
        <dbReference type="Rhea" id="RHEA:20442"/>
    </physiologicalReaction>
</comment>
<dbReference type="PANTHER" id="PTHR22966:SF52">
    <property type="entry name" value="CYSTEINE DIOXYGENASE"/>
    <property type="match status" value="1"/>
</dbReference>
<evidence type="ECO:0000256" key="3">
    <source>
        <dbReference type="ARBA" id="ARBA00013133"/>
    </source>
</evidence>
<evidence type="ECO:0000313" key="10">
    <source>
        <dbReference type="Proteomes" id="UP000012960"/>
    </source>
</evidence>
<evidence type="ECO:0000256" key="4">
    <source>
        <dbReference type="ARBA" id="ARBA00022723"/>
    </source>
</evidence>
<keyword evidence="4" id="KW-0479">Metal-binding</keyword>
<dbReference type="Gramene" id="Ma06_t03840.1">
    <property type="protein sequence ID" value="Ma06_p03840.1"/>
    <property type="gene ID" value="Ma06_g03840"/>
</dbReference>
<dbReference type="SUPFAM" id="SSF51182">
    <property type="entry name" value="RmlC-like cupins"/>
    <property type="match status" value="1"/>
</dbReference>
<dbReference type="InterPro" id="IPR014710">
    <property type="entry name" value="RmlC-like_jellyroll"/>
</dbReference>
<dbReference type="EMBL" id="HG996471">
    <property type="protein sequence ID" value="CAG1845210.1"/>
    <property type="molecule type" value="Genomic_DNA"/>
</dbReference>
<dbReference type="AlphaFoldDB" id="A0A804JCC6"/>
<dbReference type="EC" id="1.13.11.20" evidence="3"/>
<evidence type="ECO:0000256" key="6">
    <source>
        <dbReference type="ARBA" id="ARBA00023004"/>
    </source>
</evidence>
<dbReference type="GO" id="GO:0046872">
    <property type="term" value="F:metal ion binding"/>
    <property type="evidence" value="ECO:0007669"/>
    <property type="project" value="UniProtKB-KW"/>
</dbReference>
<keyword evidence="10" id="KW-1185">Reference proteome</keyword>
<accession>A0A804JCC6</accession>
<comment type="similarity">
    <text evidence="2">Belongs to the cysteine dioxygenase family.</text>
</comment>
<organism evidence="9 10">
    <name type="scientific">Musa acuminata subsp. malaccensis</name>
    <name type="common">Wild banana</name>
    <name type="synonym">Musa malaccensis</name>
    <dbReference type="NCBI Taxonomy" id="214687"/>
    <lineage>
        <taxon>Eukaryota</taxon>
        <taxon>Viridiplantae</taxon>
        <taxon>Streptophyta</taxon>
        <taxon>Embryophyta</taxon>
        <taxon>Tracheophyta</taxon>
        <taxon>Spermatophyta</taxon>
        <taxon>Magnoliopsida</taxon>
        <taxon>Liliopsida</taxon>
        <taxon>Zingiberales</taxon>
        <taxon>Musaceae</taxon>
        <taxon>Musa</taxon>
    </lineage>
</organism>
<comment type="cofactor">
    <cofactor evidence="1">
        <name>Fe(2+)</name>
        <dbReference type="ChEBI" id="CHEBI:29033"/>
    </cofactor>
</comment>
<dbReference type="FunCoup" id="A0A804JCC6">
    <property type="interactions" value="608"/>
</dbReference>
<evidence type="ECO:0000256" key="7">
    <source>
        <dbReference type="ARBA" id="ARBA00024284"/>
    </source>
</evidence>
<dbReference type="PANTHER" id="PTHR22966">
    <property type="entry name" value="2-AMINOETHANETHIOL DIOXYGENASE"/>
    <property type="match status" value="1"/>
</dbReference>
<dbReference type="InParanoid" id="A0A804JCC6"/>
<dbReference type="GO" id="GO:0070483">
    <property type="term" value="P:detection of hypoxia"/>
    <property type="evidence" value="ECO:0007669"/>
    <property type="project" value="UniProtKB-ARBA"/>
</dbReference>